<accession>A0A2C6MG42</accession>
<name>A0A2C6MG42_9FIRM</name>
<evidence type="ECO:0000313" key="2">
    <source>
        <dbReference type="Proteomes" id="UP000222564"/>
    </source>
</evidence>
<dbReference type="Proteomes" id="UP000222564">
    <property type="component" value="Unassembled WGS sequence"/>
</dbReference>
<dbReference type="EMBL" id="AWQQ01000047">
    <property type="protein sequence ID" value="PHJ38654.1"/>
    <property type="molecule type" value="Genomic_DNA"/>
</dbReference>
<organism evidence="1 2">
    <name type="scientific">Desulforamulus profundi</name>
    <dbReference type="NCBI Taxonomy" id="1383067"/>
    <lineage>
        <taxon>Bacteria</taxon>
        <taxon>Bacillati</taxon>
        <taxon>Bacillota</taxon>
        <taxon>Clostridia</taxon>
        <taxon>Eubacteriales</taxon>
        <taxon>Peptococcaceae</taxon>
        <taxon>Desulforamulus</taxon>
    </lineage>
</organism>
<dbReference type="AlphaFoldDB" id="A0A2C6MG42"/>
<protein>
    <submittedName>
        <fullName evidence="1">Uncharacterized protein</fullName>
    </submittedName>
</protein>
<proteinExistence type="predicted"/>
<reference evidence="1 2" key="1">
    <citation type="submission" date="2013-09" db="EMBL/GenBank/DDBJ databases">
        <title>Biodegradation of hydrocarbons in the deep terrestrial subsurface : characterization of a microbial consortium composed of two Desulfotomaculum species originating from a deep geological formation.</title>
        <authorList>
            <person name="Aullo T."/>
            <person name="Berlendis S."/>
            <person name="Lascourreges J.-F."/>
            <person name="Dessort D."/>
            <person name="Saint-Laurent S."/>
            <person name="Schraauwers B."/>
            <person name="Mas J."/>
            <person name="Magot M."/>
            <person name="Ranchou-Peyruse A."/>
        </authorList>
    </citation>
    <scope>NUCLEOTIDE SEQUENCE [LARGE SCALE GENOMIC DNA]</scope>
    <source>
        <strain evidence="1 2">Bs107</strain>
    </source>
</reference>
<evidence type="ECO:0000313" key="1">
    <source>
        <dbReference type="EMBL" id="PHJ38654.1"/>
    </source>
</evidence>
<sequence length="103" mass="11372">MFNKFPIIENMHIHSLDGELREAPSWDGWATTIILPNITASSAMRSTTPLSIISMWTTSMASSRTKSPAGRAMPVTITGAKPAHETRALLWERGEFIWKTATG</sequence>
<gene>
    <name evidence="1" type="ORF">P378_09050</name>
</gene>
<comment type="caution">
    <text evidence="1">The sequence shown here is derived from an EMBL/GenBank/DDBJ whole genome shotgun (WGS) entry which is preliminary data.</text>
</comment>
<keyword evidence="2" id="KW-1185">Reference proteome</keyword>